<dbReference type="AlphaFoldDB" id="A0A6C0BZ72"/>
<sequence>MFSMFSKIGDDIKEQGPAITDEELILLSGEEVISYGDLNNIISPKNMTDAKESIPRPRLVIPDNNEFNHEQFINKFADVNSDITHGGGDEVCVVVVEEEGVAVDGGGKDVAICIDDDTVSENVVINSNFCYACSSISIIICGIIVVGKITIFS</sequence>
<organism evidence="2">
    <name type="scientific">viral metagenome</name>
    <dbReference type="NCBI Taxonomy" id="1070528"/>
    <lineage>
        <taxon>unclassified sequences</taxon>
        <taxon>metagenomes</taxon>
        <taxon>organismal metagenomes</taxon>
    </lineage>
</organism>
<evidence type="ECO:0000256" key="1">
    <source>
        <dbReference type="SAM" id="Phobius"/>
    </source>
</evidence>
<dbReference type="EMBL" id="MN739288">
    <property type="protein sequence ID" value="QHS97121.1"/>
    <property type="molecule type" value="Genomic_DNA"/>
</dbReference>
<evidence type="ECO:0000313" key="2">
    <source>
        <dbReference type="EMBL" id="QHS97121.1"/>
    </source>
</evidence>
<accession>A0A6C0BZ72</accession>
<feature type="transmembrane region" description="Helical" evidence="1">
    <location>
        <begin position="129"/>
        <end position="151"/>
    </location>
</feature>
<proteinExistence type="predicted"/>
<keyword evidence="1" id="KW-1133">Transmembrane helix</keyword>
<protein>
    <submittedName>
        <fullName evidence="2">Uncharacterized protein</fullName>
    </submittedName>
</protein>
<reference evidence="2" key="1">
    <citation type="journal article" date="2020" name="Nature">
        <title>Giant virus diversity and host interactions through global metagenomics.</title>
        <authorList>
            <person name="Schulz F."/>
            <person name="Roux S."/>
            <person name="Paez-Espino D."/>
            <person name="Jungbluth S."/>
            <person name="Walsh D.A."/>
            <person name="Denef V.J."/>
            <person name="McMahon K.D."/>
            <person name="Konstantinidis K.T."/>
            <person name="Eloe-Fadrosh E.A."/>
            <person name="Kyrpides N.C."/>
            <person name="Woyke T."/>
        </authorList>
    </citation>
    <scope>NUCLEOTIDE SEQUENCE</scope>
    <source>
        <strain evidence="2">GVMAG-M-3300020166-5</strain>
    </source>
</reference>
<keyword evidence="1" id="KW-0812">Transmembrane</keyword>
<keyword evidence="1" id="KW-0472">Membrane</keyword>
<name>A0A6C0BZ72_9ZZZZ</name>